<dbReference type="Pfam" id="PF02525">
    <property type="entry name" value="Flavodoxin_2"/>
    <property type="match status" value="1"/>
</dbReference>
<dbReference type="EMBL" id="JAHQCR010000045">
    <property type="protein sequence ID" value="MBU9721856.1"/>
    <property type="molecule type" value="Genomic_DNA"/>
</dbReference>
<gene>
    <name evidence="4" type="ORF">KS407_10465</name>
</gene>
<dbReference type="InterPro" id="IPR003680">
    <property type="entry name" value="Flavodoxin_fold"/>
</dbReference>
<evidence type="ECO:0000256" key="2">
    <source>
        <dbReference type="ARBA" id="ARBA00023002"/>
    </source>
</evidence>
<reference evidence="4 5" key="1">
    <citation type="submission" date="2021-06" db="EMBL/GenBank/DDBJ databases">
        <title>Bacillus sp. RD4P76, an endophyte from a halophyte.</title>
        <authorList>
            <person name="Sun J.-Q."/>
        </authorList>
    </citation>
    <scope>NUCLEOTIDE SEQUENCE [LARGE SCALE GENOMIC DNA]</scope>
    <source>
        <strain evidence="4 5">JCM 17098</strain>
    </source>
</reference>
<evidence type="ECO:0000259" key="3">
    <source>
        <dbReference type="Pfam" id="PF02525"/>
    </source>
</evidence>
<dbReference type="InterPro" id="IPR051545">
    <property type="entry name" value="NAD(P)H_dehydrogenase_qn"/>
</dbReference>
<accession>A0ABS6JTE2</accession>
<keyword evidence="5" id="KW-1185">Reference proteome</keyword>
<dbReference type="InterPro" id="IPR029039">
    <property type="entry name" value="Flavoprotein-like_sf"/>
</dbReference>
<evidence type="ECO:0000313" key="5">
    <source>
        <dbReference type="Proteomes" id="UP000790580"/>
    </source>
</evidence>
<dbReference type="SUPFAM" id="SSF52218">
    <property type="entry name" value="Flavoproteins"/>
    <property type="match status" value="1"/>
</dbReference>
<comment type="similarity">
    <text evidence="1">Belongs to the NAD(P)H dehydrogenase (quinone) family.</text>
</comment>
<dbReference type="PANTHER" id="PTHR10204:SF34">
    <property type="entry name" value="NAD(P)H DEHYDROGENASE [QUINONE] 1 ISOFORM 1"/>
    <property type="match status" value="1"/>
</dbReference>
<name>A0ABS6JTE2_9BACI</name>
<evidence type="ECO:0000313" key="4">
    <source>
        <dbReference type="EMBL" id="MBU9721856.1"/>
    </source>
</evidence>
<organism evidence="4 5">
    <name type="scientific">Evansella alkalicola</name>
    <dbReference type="NCBI Taxonomy" id="745819"/>
    <lineage>
        <taxon>Bacteria</taxon>
        <taxon>Bacillati</taxon>
        <taxon>Bacillota</taxon>
        <taxon>Bacilli</taxon>
        <taxon>Bacillales</taxon>
        <taxon>Bacillaceae</taxon>
        <taxon>Evansella</taxon>
    </lineage>
</organism>
<dbReference type="Gene3D" id="3.40.50.360">
    <property type="match status" value="1"/>
</dbReference>
<protein>
    <submittedName>
        <fullName evidence="4">NAD(P)H-dependent oxidoreductase</fullName>
    </submittedName>
</protein>
<dbReference type="RefSeq" id="WP_176371423.1">
    <property type="nucleotide sequence ID" value="NZ_JAHQCR010000045.1"/>
</dbReference>
<evidence type="ECO:0000256" key="1">
    <source>
        <dbReference type="ARBA" id="ARBA00006252"/>
    </source>
</evidence>
<dbReference type="PANTHER" id="PTHR10204">
    <property type="entry name" value="NAD P H OXIDOREDUCTASE-RELATED"/>
    <property type="match status" value="1"/>
</dbReference>
<keyword evidence="2" id="KW-0560">Oxidoreductase</keyword>
<feature type="domain" description="Flavodoxin-like fold" evidence="3">
    <location>
        <begin position="1"/>
        <end position="185"/>
    </location>
</feature>
<dbReference type="Proteomes" id="UP000790580">
    <property type="component" value="Unassembled WGS sequence"/>
</dbReference>
<comment type="caution">
    <text evidence="4">The sequence shown here is derived from an EMBL/GenBank/DDBJ whole genome shotgun (WGS) entry which is preliminary data.</text>
</comment>
<proteinExistence type="inferred from homology"/>
<sequence>MNHLIIYMHPTLNSFNGAILNAYSKTLKTLGHEVNIRNLYEQDFQPLLQIEEYKESLKGKYSIDIKKEHQFLQEADYITLLFPYWWGGFPAIGKGYIDRVFSYGVAYELEGEDPIPLLSGKKVAMIYTTGTPKEQLISEKIEANFLDLIDKTMFQFCGLENKGSLHFGDVIQCSDDERQKMLEQVEYFAKSNC</sequence>